<sequence length="36" mass="4125">AFYFHCSTCTVPFAIIMTANTSFFTKYNNDNRLPMG</sequence>
<evidence type="ECO:0000313" key="1">
    <source>
        <dbReference type="EnsemblMetazoa" id="Aqu2.1.31365_001"/>
    </source>
</evidence>
<dbReference type="EnsemblMetazoa" id="Aqu2.1.31365_001">
    <property type="protein sequence ID" value="Aqu2.1.31365_001"/>
    <property type="gene ID" value="Aqu2.1.31365"/>
</dbReference>
<reference evidence="1" key="1">
    <citation type="submission" date="2017-05" db="UniProtKB">
        <authorList>
            <consortium name="EnsemblMetazoa"/>
        </authorList>
    </citation>
    <scope>IDENTIFICATION</scope>
</reference>
<accession>A0A1X7UTP1</accession>
<dbReference type="InParanoid" id="A0A1X7UTP1"/>
<protein>
    <submittedName>
        <fullName evidence="1">Uncharacterized protein</fullName>
    </submittedName>
</protein>
<proteinExistence type="predicted"/>
<organism evidence="1">
    <name type="scientific">Amphimedon queenslandica</name>
    <name type="common">Sponge</name>
    <dbReference type="NCBI Taxonomy" id="400682"/>
    <lineage>
        <taxon>Eukaryota</taxon>
        <taxon>Metazoa</taxon>
        <taxon>Porifera</taxon>
        <taxon>Demospongiae</taxon>
        <taxon>Heteroscleromorpha</taxon>
        <taxon>Haplosclerida</taxon>
        <taxon>Niphatidae</taxon>
        <taxon>Amphimedon</taxon>
    </lineage>
</organism>
<dbReference type="AlphaFoldDB" id="A0A1X7UTP1"/>
<name>A0A1X7UTP1_AMPQE</name>